<evidence type="ECO:0000256" key="3">
    <source>
        <dbReference type="ARBA" id="ARBA00022643"/>
    </source>
</evidence>
<dbReference type="RefSeq" id="WP_015817676.1">
    <property type="nucleotide sequence ID" value="NC_012997.1"/>
</dbReference>
<name>C5BLP5_TERTT</name>
<dbReference type="SUPFAM" id="SSF51395">
    <property type="entry name" value="FMN-linked oxidoreductases"/>
    <property type="match status" value="1"/>
</dbReference>
<sequence>MTQHLTHIPPELASLADYEQFAEQFIDPAAWAYIQGGSGDERALQNNCNAFAKYQCLPSLLRPCGEGTTEVRLIDTVLRHPIVLAPVAYQKLVHDLAEIETARAADATDSLMVSSTLASVPMEEVITHNKGTNWFQLYFQPDRDITQDLVARAEASGFSALMVTLDAPVQTFSRRLMRKGCGLPADITAANLINYAQPEPVEIGRYESRVFQGVMRKAPTFADLEWLINYSKLPVIVKGVLNPNDAERLLGCGVSGIVVSNHGGRAFAAAPAAIDCLAAVRERVGDACVLVDSGVRSGYDVFKALALGADAVMIGRPQVHALAIAGALGVAHMLQLLRDELEVAMAMAGCATIDEIKRVPVWKGDDYVNRN</sequence>
<dbReference type="InterPro" id="IPR012133">
    <property type="entry name" value="Alpha-hydoxy_acid_DH_FMN"/>
</dbReference>
<reference evidence="9 10" key="1">
    <citation type="journal article" date="2009" name="PLoS ONE">
        <title>The complete genome of Teredinibacter turnerae T7901: an intracellular endosymbiont of marine wood-boring bivalves (shipworms).</title>
        <authorList>
            <person name="Yang J.C."/>
            <person name="Madupu R."/>
            <person name="Durkin A.S."/>
            <person name="Ekborg N.A."/>
            <person name="Pedamallu C.S."/>
            <person name="Hostetler J.B."/>
            <person name="Radune D."/>
            <person name="Toms B.S."/>
            <person name="Henrissat B."/>
            <person name="Coutinho P.M."/>
            <person name="Schwarz S."/>
            <person name="Field L."/>
            <person name="Trindade-Silva A.E."/>
            <person name="Soares C.A.G."/>
            <person name="Elshahawi S."/>
            <person name="Hanora A."/>
            <person name="Schmidt E.W."/>
            <person name="Haygood M.G."/>
            <person name="Posfai J."/>
            <person name="Benner J."/>
            <person name="Madinger C."/>
            <person name="Nove J."/>
            <person name="Anton B."/>
            <person name="Chaudhary K."/>
            <person name="Foster J."/>
            <person name="Holman A."/>
            <person name="Kumar S."/>
            <person name="Lessard P.A."/>
            <person name="Luyten Y.A."/>
            <person name="Slatko B."/>
            <person name="Wood N."/>
            <person name="Wu B."/>
            <person name="Teplitski M."/>
            <person name="Mougous J.D."/>
            <person name="Ward N."/>
            <person name="Eisen J.A."/>
            <person name="Badger J.H."/>
            <person name="Distel D.L."/>
        </authorList>
    </citation>
    <scope>NUCLEOTIDE SEQUENCE [LARGE SCALE GENOMIC DNA]</scope>
    <source>
        <strain evidence="10">ATCC 39867 / T7901</strain>
    </source>
</reference>
<feature type="domain" description="FMN hydroxy acid dehydrogenase" evidence="8">
    <location>
        <begin position="7"/>
        <end position="366"/>
    </location>
</feature>
<dbReference type="AlphaFoldDB" id="C5BLP5"/>
<feature type="binding site" evidence="7">
    <location>
        <position position="238"/>
    </location>
    <ligand>
        <name>FMN</name>
        <dbReference type="ChEBI" id="CHEBI:58210"/>
    </ligand>
</feature>
<evidence type="ECO:0000256" key="1">
    <source>
        <dbReference type="ARBA" id="ARBA00001917"/>
    </source>
</evidence>
<accession>C5BLP5</accession>
<proteinExistence type="inferred from homology"/>
<dbReference type="PROSITE" id="PS51349">
    <property type="entry name" value="FMN_HYDROXY_ACID_DH_2"/>
    <property type="match status" value="1"/>
</dbReference>
<dbReference type="EMBL" id="CP001614">
    <property type="protein sequence ID" value="ACR11564.1"/>
    <property type="molecule type" value="Genomic_DNA"/>
</dbReference>
<feature type="binding site" evidence="7">
    <location>
        <begin position="315"/>
        <end position="316"/>
    </location>
    <ligand>
        <name>FMN</name>
        <dbReference type="ChEBI" id="CHEBI:58210"/>
    </ligand>
</feature>
<feature type="binding site" evidence="7">
    <location>
        <position position="33"/>
    </location>
    <ligand>
        <name>glyoxylate</name>
        <dbReference type="ChEBI" id="CHEBI:36655"/>
    </ligand>
</feature>
<evidence type="ECO:0000256" key="5">
    <source>
        <dbReference type="ARBA" id="ARBA00024042"/>
    </source>
</evidence>
<dbReference type="Pfam" id="PF01070">
    <property type="entry name" value="FMN_dh"/>
    <property type="match status" value="1"/>
</dbReference>
<feature type="binding site" evidence="7">
    <location>
        <position position="262"/>
    </location>
    <ligand>
        <name>glyoxylate</name>
        <dbReference type="ChEBI" id="CHEBI:36655"/>
    </ligand>
</feature>
<keyword evidence="10" id="KW-1185">Reference proteome</keyword>
<organism evidence="9 10">
    <name type="scientific">Teredinibacter turnerae (strain ATCC 39867 / T7901)</name>
    <dbReference type="NCBI Taxonomy" id="377629"/>
    <lineage>
        <taxon>Bacteria</taxon>
        <taxon>Pseudomonadati</taxon>
        <taxon>Pseudomonadota</taxon>
        <taxon>Gammaproteobacteria</taxon>
        <taxon>Cellvibrionales</taxon>
        <taxon>Cellvibrionaceae</taxon>
        <taxon>Teredinibacter</taxon>
    </lineage>
</organism>
<dbReference type="EC" id="1.1.3.15" evidence="9"/>
<feature type="binding site" evidence="7">
    <location>
        <position position="136"/>
    </location>
    <ligand>
        <name>FMN</name>
        <dbReference type="ChEBI" id="CHEBI:58210"/>
    </ligand>
</feature>
<evidence type="ECO:0000313" key="10">
    <source>
        <dbReference type="Proteomes" id="UP000009080"/>
    </source>
</evidence>
<gene>
    <name evidence="9" type="ordered locus">TERTU_2554</name>
</gene>
<keyword evidence="2 7" id="KW-0285">Flavoprotein</keyword>
<feature type="binding site" evidence="7">
    <location>
        <position position="265"/>
    </location>
    <ligand>
        <name>glyoxylate</name>
        <dbReference type="ChEBI" id="CHEBI:36655"/>
    </ligand>
</feature>
<dbReference type="eggNOG" id="COG1304">
    <property type="taxonomic scope" value="Bacteria"/>
</dbReference>
<feature type="binding site" evidence="7">
    <location>
        <position position="115"/>
    </location>
    <ligand>
        <name>FMN</name>
        <dbReference type="ChEBI" id="CHEBI:58210"/>
    </ligand>
</feature>
<dbReference type="Proteomes" id="UP000009080">
    <property type="component" value="Chromosome"/>
</dbReference>
<feature type="binding site" evidence="7">
    <location>
        <position position="138"/>
    </location>
    <ligand>
        <name>glyoxylate</name>
        <dbReference type="ChEBI" id="CHEBI:36655"/>
    </ligand>
</feature>
<feature type="binding site" evidence="7">
    <location>
        <begin position="86"/>
        <end position="88"/>
    </location>
    <ligand>
        <name>FMN</name>
        <dbReference type="ChEBI" id="CHEBI:58210"/>
    </ligand>
</feature>
<dbReference type="CDD" id="cd02809">
    <property type="entry name" value="alpha_hydroxyacid_oxid_FMN"/>
    <property type="match status" value="1"/>
</dbReference>
<dbReference type="HOGENOM" id="CLU_020639_6_1_6"/>
<feature type="binding site" evidence="7">
    <location>
        <position position="260"/>
    </location>
    <ligand>
        <name>glyoxylate</name>
        <dbReference type="ChEBI" id="CHEBI:36655"/>
    </ligand>
</feature>
<dbReference type="PIRSF" id="PIRSF000138">
    <property type="entry name" value="Al-hdrx_acd_dh"/>
    <property type="match status" value="1"/>
</dbReference>
<feature type="binding site" evidence="7">
    <location>
        <begin position="292"/>
        <end position="296"/>
    </location>
    <ligand>
        <name>FMN</name>
        <dbReference type="ChEBI" id="CHEBI:58210"/>
    </ligand>
</feature>
<keyword evidence="4 9" id="KW-0560">Oxidoreductase</keyword>
<protein>
    <submittedName>
        <fullName evidence="9">Peroxisomal-2-hydroxy-acid oxidase</fullName>
        <ecNumber evidence="9">1.1.3.15</ecNumber>
    </submittedName>
</protein>
<comment type="similarity">
    <text evidence="5">Belongs to the FMN-dependent alpha-hydroxy acid dehydrogenase family.</text>
</comment>
<feature type="active site" description="Proton acceptor" evidence="6">
    <location>
        <position position="262"/>
    </location>
</feature>
<dbReference type="InterPro" id="IPR013785">
    <property type="entry name" value="Aldolase_TIM"/>
</dbReference>
<dbReference type="KEGG" id="ttu:TERTU_2554"/>
<feature type="binding site" evidence="7">
    <location>
        <position position="164"/>
    </location>
    <ligand>
        <name>FMN</name>
        <dbReference type="ChEBI" id="CHEBI:58210"/>
    </ligand>
</feature>
<dbReference type="OrthoDB" id="9770452at2"/>
<dbReference type="Gene3D" id="3.20.20.70">
    <property type="entry name" value="Aldolase class I"/>
    <property type="match status" value="1"/>
</dbReference>
<evidence type="ECO:0000256" key="2">
    <source>
        <dbReference type="ARBA" id="ARBA00022630"/>
    </source>
</evidence>
<dbReference type="FunFam" id="3.20.20.70:FF:000029">
    <property type="entry name" value="L-lactate dehydrogenase"/>
    <property type="match status" value="1"/>
</dbReference>
<keyword evidence="3 7" id="KW-0288">FMN</keyword>
<dbReference type="PANTHER" id="PTHR10578:SF107">
    <property type="entry name" value="2-HYDROXYACID OXIDASE 1"/>
    <property type="match status" value="1"/>
</dbReference>
<evidence type="ECO:0000256" key="4">
    <source>
        <dbReference type="ARBA" id="ARBA00023002"/>
    </source>
</evidence>
<dbReference type="InterPro" id="IPR000262">
    <property type="entry name" value="FMN-dep_DH"/>
</dbReference>
<dbReference type="InterPro" id="IPR037396">
    <property type="entry name" value="FMN_HAD"/>
</dbReference>
<comment type="cofactor">
    <cofactor evidence="1">
        <name>FMN</name>
        <dbReference type="ChEBI" id="CHEBI:58210"/>
    </cofactor>
</comment>
<dbReference type="GO" id="GO:0003973">
    <property type="term" value="F:(S)-2-hydroxy-acid oxidase activity"/>
    <property type="evidence" value="ECO:0007669"/>
    <property type="project" value="UniProtKB-EC"/>
</dbReference>
<evidence type="ECO:0000313" key="9">
    <source>
        <dbReference type="EMBL" id="ACR11564.1"/>
    </source>
</evidence>
<evidence type="ECO:0000256" key="7">
    <source>
        <dbReference type="PIRSR" id="PIRSR000138-2"/>
    </source>
</evidence>
<evidence type="ECO:0000259" key="8">
    <source>
        <dbReference type="PROSITE" id="PS51349"/>
    </source>
</evidence>
<dbReference type="PANTHER" id="PTHR10578">
    <property type="entry name" value="S -2-HYDROXY-ACID OXIDASE-RELATED"/>
    <property type="match status" value="1"/>
</dbReference>
<dbReference type="STRING" id="377629.TERTU_2554"/>
<dbReference type="GO" id="GO:0010181">
    <property type="term" value="F:FMN binding"/>
    <property type="evidence" value="ECO:0007669"/>
    <property type="project" value="InterPro"/>
</dbReference>
<evidence type="ECO:0000256" key="6">
    <source>
        <dbReference type="PIRSR" id="PIRSR000138-1"/>
    </source>
</evidence>